<evidence type="ECO:0000256" key="2">
    <source>
        <dbReference type="ARBA" id="ARBA00022559"/>
    </source>
</evidence>
<protein>
    <recommendedName>
        <fullName evidence="6">Thioredoxin peroxidase</fullName>
    </recommendedName>
    <alternativeName>
        <fullName evidence="7">Thioredoxin-dependent peroxiredoxin</fullName>
    </alternativeName>
</protein>
<dbReference type="GO" id="GO:0045454">
    <property type="term" value="P:cell redox homeostasis"/>
    <property type="evidence" value="ECO:0007669"/>
    <property type="project" value="TreeGrafter"/>
</dbReference>
<dbReference type="GO" id="GO:0005739">
    <property type="term" value="C:mitochondrion"/>
    <property type="evidence" value="ECO:0007669"/>
    <property type="project" value="TreeGrafter"/>
</dbReference>
<keyword evidence="3 9" id="KW-0049">Antioxidant</keyword>
<dbReference type="GO" id="GO:0005777">
    <property type="term" value="C:peroxisome"/>
    <property type="evidence" value="ECO:0007669"/>
    <property type="project" value="TreeGrafter"/>
</dbReference>
<dbReference type="PANTHER" id="PTHR10430">
    <property type="entry name" value="PEROXIREDOXIN"/>
    <property type="match status" value="1"/>
</dbReference>
<dbReference type="PROSITE" id="PS51352">
    <property type="entry name" value="THIOREDOXIN_2"/>
    <property type="match status" value="1"/>
</dbReference>
<keyword evidence="2 9" id="KW-0575">Peroxidase</keyword>
<keyword evidence="13" id="KW-1185">Reference proteome</keyword>
<dbReference type="SUPFAM" id="SSF52833">
    <property type="entry name" value="Thioredoxin-like"/>
    <property type="match status" value="1"/>
</dbReference>
<dbReference type="VEuPathDB" id="FungiDB:MFRU_004g01000"/>
<proteinExistence type="inferred from homology"/>
<evidence type="ECO:0000256" key="10">
    <source>
        <dbReference type="SAM" id="MobiDB-lite"/>
    </source>
</evidence>
<name>A0A5M9JQP8_MONFR</name>
<gene>
    <name evidence="12" type="ORF">EYC84_000926</name>
</gene>
<dbReference type="InterPro" id="IPR036249">
    <property type="entry name" value="Thioredoxin-like_sf"/>
</dbReference>
<evidence type="ECO:0000256" key="8">
    <source>
        <dbReference type="PIRSR" id="PIRSR637944-1"/>
    </source>
</evidence>
<accession>A0A5M9JQP8</accession>
<evidence type="ECO:0000256" key="3">
    <source>
        <dbReference type="ARBA" id="ARBA00022862"/>
    </source>
</evidence>
<dbReference type="CDD" id="cd03013">
    <property type="entry name" value="PRX5_like"/>
    <property type="match status" value="1"/>
</dbReference>
<comment type="similarity">
    <text evidence="1 9">Belongs to the peroxiredoxin family. Prx5 subfamily.</text>
</comment>
<feature type="compositionally biased region" description="Polar residues" evidence="10">
    <location>
        <begin position="50"/>
        <end position="59"/>
    </location>
</feature>
<keyword evidence="4 9" id="KW-0560">Oxidoreductase</keyword>
<evidence type="ECO:0000256" key="1">
    <source>
        <dbReference type="ARBA" id="ARBA00010505"/>
    </source>
</evidence>
<feature type="compositionally biased region" description="Low complexity" evidence="10">
    <location>
        <begin position="33"/>
        <end position="49"/>
    </location>
</feature>
<dbReference type="GO" id="GO:0034599">
    <property type="term" value="P:cellular response to oxidative stress"/>
    <property type="evidence" value="ECO:0007669"/>
    <property type="project" value="InterPro"/>
</dbReference>
<dbReference type="InterPro" id="IPR037944">
    <property type="entry name" value="PRX5-like"/>
</dbReference>
<sequence>MVGELLGRYLYIKGKVSLIELFLFLFLFKSSTSSSTSTSTSTSTYSQQSNKSPINPETNTSIKMSEATLTVGSTLPENVKFGWIPPTPENEDIKACGIPITYNASKEWANKKVVVFSLPGAFTPTCSASHLPGYIAKLPALREKGVDVVATIAYNDPFVMSAWGKANGIHNEDILFLSDSDLAFSKLFGWTAGERTGRYALIIDNGKIVYAEKEPGREVTVSGAEATNTYLHERRLRARFAPRLHIRLDGCTLGCVAA</sequence>
<dbReference type="FunFam" id="3.40.30.10:FF:000020">
    <property type="entry name" value="Peroxiredoxin"/>
    <property type="match status" value="1"/>
</dbReference>
<dbReference type="Pfam" id="PF08534">
    <property type="entry name" value="Redoxin"/>
    <property type="match status" value="1"/>
</dbReference>
<organism evidence="12 13">
    <name type="scientific">Monilinia fructicola</name>
    <name type="common">Brown rot fungus</name>
    <name type="synonym">Ciboria fructicola</name>
    <dbReference type="NCBI Taxonomy" id="38448"/>
    <lineage>
        <taxon>Eukaryota</taxon>
        <taxon>Fungi</taxon>
        <taxon>Dikarya</taxon>
        <taxon>Ascomycota</taxon>
        <taxon>Pezizomycotina</taxon>
        <taxon>Leotiomycetes</taxon>
        <taxon>Helotiales</taxon>
        <taxon>Sclerotiniaceae</taxon>
        <taxon>Monilinia</taxon>
    </lineage>
</organism>
<reference evidence="12 13" key="1">
    <citation type="submission" date="2019-06" db="EMBL/GenBank/DDBJ databases">
        <title>Genome Sequence of the Brown Rot Fungal Pathogen Monilinia fructicola.</title>
        <authorList>
            <person name="De Miccolis Angelini R.M."/>
            <person name="Landi L."/>
            <person name="Abate D."/>
            <person name="Pollastro S."/>
            <person name="Romanazzi G."/>
            <person name="Faretra F."/>
        </authorList>
    </citation>
    <scope>NUCLEOTIDE SEQUENCE [LARGE SCALE GENOMIC DNA]</scope>
    <source>
        <strain evidence="12 13">Mfrc123</strain>
    </source>
</reference>
<dbReference type="Proteomes" id="UP000322873">
    <property type="component" value="Unassembled WGS sequence"/>
</dbReference>
<comment type="caution">
    <text evidence="12">The sequence shown here is derived from an EMBL/GenBank/DDBJ whole genome shotgun (WGS) entry which is preliminary data.</text>
</comment>
<dbReference type="GO" id="GO:0008379">
    <property type="term" value="F:thioredoxin peroxidase activity"/>
    <property type="evidence" value="ECO:0007669"/>
    <property type="project" value="InterPro"/>
</dbReference>
<evidence type="ECO:0000256" key="4">
    <source>
        <dbReference type="ARBA" id="ARBA00023002"/>
    </source>
</evidence>
<dbReference type="AlphaFoldDB" id="A0A5M9JQP8"/>
<keyword evidence="5 9" id="KW-0676">Redox-active center</keyword>
<dbReference type="GO" id="GO:0042744">
    <property type="term" value="P:hydrogen peroxide catabolic process"/>
    <property type="evidence" value="ECO:0007669"/>
    <property type="project" value="TreeGrafter"/>
</dbReference>
<evidence type="ECO:0000256" key="5">
    <source>
        <dbReference type="ARBA" id="ARBA00023284"/>
    </source>
</evidence>
<evidence type="ECO:0000256" key="6">
    <source>
        <dbReference type="ARBA" id="ARBA00032824"/>
    </source>
</evidence>
<evidence type="ECO:0000256" key="9">
    <source>
        <dbReference type="RuleBase" id="RU366011"/>
    </source>
</evidence>
<evidence type="ECO:0000313" key="13">
    <source>
        <dbReference type="Proteomes" id="UP000322873"/>
    </source>
</evidence>
<comment type="function">
    <text evidence="9">Thiol-specific peroxidase that catalyzes the reduction of hydrogen peroxide and organic hydroperoxides to water and alcohols, respectively. Plays a role in cell protection against oxidative stress by detoxifying peroxides.</text>
</comment>
<dbReference type="InterPro" id="IPR013740">
    <property type="entry name" value="Redoxin"/>
</dbReference>
<dbReference type="PANTHER" id="PTHR10430:SF16">
    <property type="entry name" value="PEROXIREDOXIN-5, MITOCHONDRIAL"/>
    <property type="match status" value="1"/>
</dbReference>
<feature type="active site" description="Cysteine sulfenic acid (-SOH) intermediate" evidence="8">
    <location>
        <position position="126"/>
    </location>
</feature>
<feature type="region of interest" description="Disordered" evidence="10">
    <location>
        <begin position="33"/>
        <end position="59"/>
    </location>
</feature>
<evidence type="ECO:0000259" key="11">
    <source>
        <dbReference type="PROSITE" id="PS51352"/>
    </source>
</evidence>
<evidence type="ECO:0000313" key="12">
    <source>
        <dbReference type="EMBL" id="KAA8569265.1"/>
    </source>
</evidence>
<dbReference type="Gene3D" id="3.40.30.10">
    <property type="entry name" value="Glutaredoxin"/>
    <property type="match status" value="1"/>
</dbReference>
<evidence type="ECO:0000256" key="7">
    <source>
        <dbReference type="ARBA" id="ARBA00079296"/>
    </source>
</evidence>
<dbReference type="EMBL" id="VICG01000008">
    <property type="protein sequence ID" value="KAA8569265.1"/>
    <property type="molecule type" value="Genomic_DNA"/>
</dbReference>
<dbReference type="InterPro" id="IPR013766">
    <property type="entry name" value="Thioredoxin_domain"/>
</dbReference>
<feature type="domain" description="Thioredoxin" evidence="11">
    <location>
        <begin position="69"/>
        <end position="241"/>
    </location>
</feature>